<proteinExistence type="predicted"/>
<dbReference type="RefSeq" id="WP_025343620.1">
    <property type="nucleotide sequence ID" value="NZ_CP007201.1"/>
</dbReference>
<evidence type="ECO:0000313" key="2">
    <source>
        <dbReference type="EMBL" id="AHJ11706.1"/>
    </source>
</evidence>
<keyword evidence="1" id="KW-0812">Transmembrane</keyword>
<dbReference type="EMBL" id="CP007201">
    <property type="protein sequence ID" value="AHJ11706.1"/>
    <property type="molecule type" value="Genomic_DNA"/>
</dbReference>
<dbReference type="KEGG" id="smul:SMUL_0425"/>
<name>A0AA86AJ96_SULMK</name>
<gene>
    <name evidence="2" type="ORF">SMUL_0425</name>
</gene>
<keyword evidence="1" id="KW-1133">Transmembrane helix</keyword>
<dbReference type="Proteomes" id="UP000019322">
    <property type="component" value="Chromosome"/>
</dbReference>
<keyword evidence="1" id="KW-0472">Membrane</keyword>
<organism evidence="2 3">
    <name type="scientific">Sulfurospirillum multivorans (strain DM 12446 / JCM 15788 / NBRC 109480)</name>
    <dbReference type="NCBI Taxonomy" id="1150621"/>
    <lineage>
        <taxon>Bacteria</taxon>
        <taxon>Pseudomonadati</taxon>
        <taxon>Campylobacterota</taxon>
        <taxon>Epsilonproteobacteria</taxon>
        <taxon>Campylobacterales</taxon>
        <taxon>Sulfurospirillaceae</taxon>
        <taxon>Sulfurospirillum</taxon>
    </lineage>
</organism>
<evidence type="ECO:0000256" key="1">
    <source>
        <dbReference type="SAM" id="Phobius"/>
    </source>
</evidence>
<accession>A0AA86AJ96</accession>
<evidence type="ECO:0000313" key="3">
    <source>
        <dbReference type="Proteomes" id="UP000019322"/>
    </source>
</evidence>
<protein>
    <submittedName>
        <fullName evidence="2">Uncharacterized protein</fullName>
    </submittedName>
</protein>
<reference evidence="2 3" key="1">
    <citation type="journal article" date="2014" name="Environ. Microbiol.">
        <title>Insights into organohalide respiration and the versatile catabolism of Sulfurospirillum multivorans gained from comparative genomics and physiological studies.</title>
        <authorList>
            <person name="Goris T."/>
            <person name="Schubert T."/>
            <person name="Gadkari J."/>
            <person name="Wubet T."/>
            <person name="Tarkka M."/>
            <person name="Buscot F."/>
            <person name="Adrian L."/>
            <person name="Diekert G."/>
        </authorList>
    </citation>
    <scope>NUCLEOTIDE SEQUENCE [LARGE SCALE GENOMIC DNA]</scope>
    <source>
        <strain evidence="3">DM 12446 / JCM 15788 / NBRC 109480</strain>
    </source>
</reference>
<sequence>MKIDGPTIALILSILGLMATLFLTKLGNDVRKNRIKNQRLSYKEKISLAVKKRWQADMEG</sequence>
<feature type="transmembrane region" description="Helical" evidence="1">
    <location>
        <begin position="6"/>
        <end position="24"/>
    </location>
</feature>
<dbReference type="AlphaFoldDB" id="A0AA86AJ96"/>